<dbReference type="KEGG" id="ter:Tery_2152"/>
<dbReference type="HOGENOM" id="CLU_2424099_0_0_3"/>
<reference evidence="1" key="1">
    <citation type="submission" date="2006-06" db="EMBL/GenBank/DDBJ databases">
        <title>Complete sequence of Trichodesmium erythraeum IMS101.</title>
        <authorList>
            <consortium name="US DOE Joint Genome Institute"/>
            <person name="Copeland A."/>
            <person name="Lucas S."/>
            <person name="Lapidus A."/>
            <person name="Barry K."/>
            <person name="Detter J.C."/>
            <person name="Glavina del Rio T."/>
            <person name="Hammon N."/>
            <person name="Israni S."/>
            <person name="Dalin E."/>
            <person name="Tice H."/>
            <person name="Pitluck S."/>
            <person name="Kiss H."/>
            <person name="Munk A.C."/>
            <person name="Brettin T."/>
            <person name="Bruce D."/>
            <person name="Han C."/>
            <person name="Tapia R."/>
            <person name="Gilna P."/>
            <person name="Schmutz J."/>
            <person name="Larimer F."/>
            <person name="Land M."/>
            <person name="Hauser L."/>
            <person name="Kyrpides N."/>
            <person name="Kim E."/>
            <person name="Richardson P."/>
        </authorList>
    </citation>
    <scope>NUCLEOTIDE SEQUENCE [LARGE SCALE GENOMIC DNA]</scope>
    <source>
        <strain evidence="1">IMS101</strain>
    </source>
</reference>
<dbReference type="eggNOG" id="ENOG5033A2S">
    <property type="taxonomic scope" value="Bacteria"/>
</dbReference>
<organism evidence="1">
    <name type="scientific">Trichodesmium erythraeum (strain IMS101)</name>
    <dbReference type="NCBI Taxonomy" id="203124"/>
    <lineage>
        <taxon>Bacteria</taxon>
        <taxon>Bacillati</taxon>
        <taxon>Cyanobacteriota</taxon>
        <taxon>Cyanophyceae</taxon>
        <taxon>Oscillatoriophycideae</taxon>
        <taxon>Oscillatoriales</taxon>
        <taxon>Microcoleaceae</taxon>
        <taxon>Trichodesmium</taxon>
    </lineage>
</organism>
<gene>
    <name evidence="1" type="ordered locus">Tery_2152</name>
</gene>
<name>Q113D8_TRIEI</name>
<sequence length="96" mass="11132">MVHKEHEVLLIIKIQMTSKYSDKGIINISNIFSEKHSTYNAQSQSKLNNIQEPITTAPPEVKYIIGRVLQLEKDRLYKKTPRINDDILKIIKEAVQ</sequence>
<dbReference type="AlphaFoldDB" id="Q113D8"/>
<evidence type="ECO:0000313" key="1">
    <source>
        <dbReference type="EMBL" id="ABG51386.1"/>
    </source>
</evidence>
<dbReference type="EMBL" id="CP000393">
    <property type="protein sequence ID" value="ABG51386.1"/>
    <property type="molecule type" value="Genomic_DNA"/>
</dbReference>
<accession>Q113D8</accession>
<proteinExistence type="predicted"/>
<protein>
    <submittedName>
        <fullName evidence="1">Uncharacterized protein</fullName>
    </submittedName>
</protein>